<dbReference type="InterPro" id="IPR014882">
    <property type="entry name" value="CathepsinC_exc"/>
</dbReference>
<dbReference type="PROSITE" id="PS00639">
    <property type="entry name" value="THIOL_PROTEASE_HIS"/>
    <property type="match status" value="1"/>
</dbReference>
<proteinExistence type="inferred from homology"/>
<protein>
    <recommendedName>
        <fullName evidence="6">Dipeptidyl peptidase 1</fullName>
        <ecNumber evidence="5">3.4.14.1</ecNumber>
    </recommendedName>
    <alternativeName>
        <fullName evidence="13">Cathepsin C</fullName>
    </alternativeName>
    <alternativeName>
        <fullName evidence="12">Cathepsin J</fullName>
    </alternativeName>
    <alternativeName>
        <fullName evidence="15">Dipeptidyl peptidase I</fullName>
    </alternativeName>
    <alternativeName>
        <fullName evidence="14">Dipeptidyl transferase</fullName>
    </alternativeName>
</protein>
<dbReference type="InterPro" id="IPR038765">
    <property type="entry name" value="Papain-like_cys_pep_sf"/>
</dbReference>
<dbReference type="PRINTS" id="PR00705">
    <property type="entry name" value="PAPAIN"/>
</dbReference>
<dbReference type="PROSITE" id="PS00640">
    <property type="entry name" value="THIOL_PROTEASE_ASN"/>
    <property type="match status" value="1"/>
</dbReference>
<evidence type="ECO:0000256" key="11">
    <source>
        <dbReference type="ARBA" id="ARBA00023214"/>
    </source>
</evidence>
<keyword evidence="11" id="KW-0868">Chloride</keyword>
<feature type="signal peptide" evidence="17">
    <location>
        <begin position="1"/>
        <end position="19"/>
    </location>
</feature>
<dbReference type="InterPro" id="IPR025660">
    <property type="entry name" value="Pept_his_AS"/>
</dbReference>
<dbReference type="AlphaFoldDB" id="A0AAV2AWH1"/>
<evidence type="ECO:0000256" key="16">
    <source>
        <dbReference type="ARBA" id="ARBA00045556"/>
    </source>
</evidence>
<dbReference type="Pfam" id="PF08773">
    <property type="entry name" value="CathepsinC_exc"/>
    <property type="match status" value="1"/>
</dbReference>
<keyword evidence="7" id="KW-0645">Protease</keyword>
<evidence type="ECO:0000256" key="7">
    <source>
        <dbReference type="ARBA" id="ARBA00022670"/>
    </source>
</evidence>
<dbReference type="FunFam" id="2.40.128.80:FF:000003">
    <property type="entry name" value="Cathepsin C"/>
    <property type="match status" value="1"/>
</dbReference>
<evidence type="ECO:0000256" key="1">
    <source>
        <dbReference type="ARBA" id="ARBA00000738"/>
    </source>
</evidence>
<evidence type="ECO:0000256" key="4">
    <source>
        <dbReference type="ARBA" id="ARBA00011610"/>
    </source>
</evidence>
<evidence type="ECO:0000256" key="9">
    <source>
        <dbReference type="ARBA" id="ARBA00022807"/>
    </source>
</evidence>
<evidence type="ECO:0000313" key="19">
    <source>
        <dbReference type="EMBL" id="CAL1287404.1"/>
    </source>
</evidence>
<evidence type="ECO:0000259" key="18">
    <source>
        <dbReference type="SMART" id="SM00645"/>
    </source>
</evidence>
<evidence type="ECO:0000313" key="20">
    <source>
        <dbReference type="Proteomes" id="UP001497382"/>
    </source>
</evidence>
<comment type="catalytic activity">
    <reaction evidence="1">
        <text>Release of an N-terminal dipeptide, Xaa-Yaa-|-Zaa-, except when Xaa is Arg or Lys, or Yaa or Zaa is Pro.</text>
        <dbReference type="EC" id="3.4.14.1"/>
    </reaction>
</comment>
<dbReference type="PANTHER" id="PTHR12411">
    <property type="entry name" value="CYSTEINE PROTEASE FAMILY C1-RELATED"/>
    <property type="match status" value="1"/>
</dbReference>
<comment type="caution">
    <text evidence="19">The sequence shown here is derived from an EMBL/GenBank/DDBJ whole genome shotgun (WGS) entry which is preliminary data.</text>
</comment>
<comment type="subunit">
    <text evidence="4">Tetramer of heterotrimers consisting of exclusion domain, heavy- and light chains.</text>
</comment>
<dbReference type="EC" id="3.4.14.1" evidence="5"/>
<reference evidence="19 20" key="1">
    <citation type="submission" date="2024-04" db="EMBL/GenBank/DDBJ databases">
        <authorList>
            <person name="Rising A."/>
            <person name="Reimegard J."/>
            <person name="Sonavane S."/>
            <person name="Akerstrom W."/>
            <person name="Nylinder S."/>
            <person name="Hedman E."/>
            <person name="Kallberg Y."/>
        </authorList>
    </citation>
    <scope>NUCLEOTIDE SEQUENCE [LARGE SCALE GENOMIC DNA]</scope>
</reference>
<dbReference type="Pfam" id="PF00112">
    <property type="entry name" value="Peptidase_C1"/>
    <property type="match status" value="1"/>
</dbReference>
<dbReference type="InterPro" id="IPR025661">
    <property type="entry name" value="Pept_asp_AS"/>
</dbReference>
<gene>
    <name evidence="19" type="ORF">LARSCL_LOCUS14810</name>
</gene>
<feature type="domain" description="Peptidase C1A papain C-terminal" evidence="18">
    <location>
        <begin position="225"/>
        <end position="452"/>
    </location>
</feature>
<evidence type="ECO:0000256" key="17">
    <source>
        <dbReference type="SAM" id="SignalP"/>
    </source>
</evidence>
<comment type="cofactor">
    <cofactor evidence="2">
        <name>chloride</name>
        <dbReference type="ChEBI" id="CHEBI:17996"/>
    </cofactor>
</comment>
<organism evidence="19 20">
    <name type="scientific">Larinioides sclopetarius</name>
    <dbReference type="NCBI Taxonomy" id="280406"/>
    <lineage>
        <taxon>Eukaryota</taxon>
        <taxon>Metazoa</taxon>
        <taxon>Ecdysozoa</taxon>
        <taxon>Arthropoda</taxon>
        <taxon>Chelicerata</taxon>
        <taxon>Arachnida</taxon>
        <taxon>Araneae</taxon>
        <taxon>Araneomorphae</taxon>
        <taxon>Entelegynae</taxon>
        <taxon>Araneoidea</taxon>
        <taxon>Araneidae</taxon>
        <taxon>Larinioides</taxon>
    </lineage>
</organism>
<comment type="function">
    <text evidence="16">Thiol protease. Has dipeptidylpeptidase activity. Active against a broad range of dipeptide substrates composed of both polar and hydrophobic amino acids. Proline cannot occupy the P1 position and arginine cannot occupy the P2 position of the substrate. Can act as both an exopeptidase and endopeptidase. Activates serine proteases such as elastase, cathepsin G and granzymes A and B.</text>
</comment>
<keyword evidence="8" id="KW-0378">Hydrolase</keyword>
<evidence type="ECO:0000256" key="8">
    <source>
        <dbReference type="ARBA" id="ARBA00022801"/>
    </source>
</evidence>
<dbReference type="InterPro" id="IPR013128">
    <property type="entry name" value="Peptidase_C1A"/>
</dbReference>
<name>A0AAV2AWH1_9ARAC</name>
<comment type="similarity">
    <text evidence="3">Belongs to the peptidase C1 family.</text>
</comment>
<dbReference type="EMBL" id="CAXIEN010000217">
    <property type="protein sequence ID" value="CAL1287404.1"/>
    <property type="molecule type" value="Genomic_DNA"/>
</dbReference>
<evidence type="ECO:0000256" key="15">
    <source>
        <dbReference type="ARBA" id="ARBA00032961"/>
    </source>
</evidence>
<dbReference type="Gene3D" id="2.40.128.80">
    <property type="entry name" value="Cathepsin C, exclusion domain"/>
    <property type="match status" value="1"/>
</dbReference>
<evidence type="ECO:0000256" key="6">
    <source>
        <dbReference type="ARBA" id="ARBA00014709"/>
    </source>
</evidence>
<evidence type="ECO:0000256" key="13">
    <source>
        <dbReference type="ARBA" id="ARBA00029779"/>
    </source>
</evidence>
<accession>A0AAV2AWH1</accession>
<dbReference type="SMART" id="SM00645">
    <property type="entry name" value="Pept_C1"/>
    <property type="match status" value="1"/>
</dbReference>
<dbReference type="InterPro" id="IPR000668">
    <property type="entry name" value="Peptidase_C1A_C"/>
</dbReference>
<keyword evidence="20" id="KW-1185">Reference proteome</keyword>
<dbReference type="SUPFAM" id="SSF54001">
    <property type="entry name" value="Cysteine proteinases"/>
    <property type="match status" value="1"/>
</dbReference>
<dbReference type="GO" id="GO:0008239">
    <property type="term" value="F:dipeptidyl-peptidase activity"/>
    <property type="evidence" value="ECO:0007669"/>
    <property type="project" value="UniProtKB-EC"/>
</dbReference>
<dbReference type="InterPro" id="IPR036496">
    <property type="entry name" value="CathepsinC_exc_dom_sf"/>
</dbReference>
<dbReference type="GO" id="GO:0006508">
    <property type="term" value="P:proteolysis"/>
    <property type="evidence" value="ECO:0007669"/>
    <property type="project" value="UniProtKB-KW"/>
</dbReference>
<dbReference type="PROSITE" id="PS00139">
    <property type="entry name" value="THIOL_PROTEASE_CYS"/>
    <property type="match status" value="1"/>
</dbReference>
<evidence type="ECO:0000256" key="10">
    <source>
        <dbReference type="ARBA" id="ARBA00023157"/>
    </source>
</evidence>
<evidence type="ECO:0000256" key="14">
    <source>
        <dbReference type="ARBA" id="ARBA00030778"/>
    </source>
</evidence>
<dbReference type="SUPFAM" id="SSF75001">
    <property type="entry name" value="Dipeptidyl peptidase I (cathepsin C), exclusion domain"/>
    <property type="match status" value="1"/>
</dbReference>
<dbReference type="Proteomes" id="UP001497382">
    <property type="component" value="Unassembled WGS sequence"/>
</dbReference>
<evidence type="ECO:0000256" key="2">
    <source>
        <dbReference type="ARBA" id="ARBA00001923"/>
    </source>
</evidence>
<sequence>MGMLFVSALLALLFVFVRADTPANCTYEDIRGTWAFYEGERSGNNSVECSKYKGPSVNIFKIELLFPDIAIDEAGNKGFWTLIYNQGFEVQINYRKYFAFSSYKKTSEGNITSYCDAVSPGWSHDILGRNWACYNAQKLAPLVGPKHHEDNHLLEATGFFHQDKNFIRRINAVQKSWTARAYPEFEGIPVADLIRKAGGVKSRIYQYPPVRSDVPLESEEAFGSLPEEFDWRNKSGVNYVSPIRNQGGCGSCYAFSSMGMLESRLRVVTDNKVQVTFSPQDIVGCSEYSQGCEGGFPYLIAGKYAQDFGVVPEQCSPYEGMDDKCKTKNCKRYYVADYKYIGGFYGGCNEELMKLELVKNGPIAVSFMVYSDFQQYSGGIYHHTGIENYRFNPFSITNHAVVAVGYGADKKTGEKYWIVKNSWGSSWGENGYFRIRRGTNECGIESIAVAAKIIP</sequence>
<keyword evidence="17" id="KW-0732">Signal</keyword>
<keyword evidence="10" id="KW-1015">Disulfide bond</keyword>
<evidence type="ECO:0000256" key="12">
    <source>
        <dbReference type="ARBA" id="ARBA00029762"/>
    </source>
</evidence>
<keyword evidence="9" id="KW-0788">Thiol protease</keyword>
<dbReference type="GO" id="GO:0008234">
    <property type="term" value="F:cysteine-type peptidase activity"/>
    <property type="evidence" value="ECO:0007669"/>
    <property type="project" value="UniProtKB-KW"/>
</dbReference>
<evidence type="ECO:0000256" key="5">
    <source>
        <dbReference type="ARBA" id="ARBA00012059"/>
    </source>
</evidence>
<dbReference type="Gene3D" id="3.90.70.10">
    <property type="entry name" value="Cysteine proteinases"/>
    <property type="match status" value="1"/>
</dbReference>
<feature type="chain" id="PRO_5043348519" description="Dipeptidyl peptidase 1" evidence="17">
    <location>
        <begin position="20"/>
        <end position="455"/>
    </location>
</feature>
<dbReference type="InterPro" id="IPR000169">
    <property type="entry name" value="Pept_cys_AS"/>
</dbReference>
<evidence type="ECO:0000256" key="3">
    <source>
        <dbReference type="ARBA" id="ARBA00008455"/>
    </source>
</evidence>